<evidence type="ECO:0000313" key="10">
    <source>
        <dbReference type="Proteomes" id="UP000197138"/>
    </source>
</evidence>
<evidence type="ECO:0000256" key="2">
    <source>
        <dbReference type="ARBA" id="ARBA00022737"/>
    </source>
</evidence>
<dbReference type="EMBL" id="MTKT01001111">
    <property type="protein sequence ID" value="OWM85831.1"/>
    <property type="molecule type" value="Genomic_DNA"/>
</dbReference>
<comment type="caution">
    <text evidence="9">The sequence shown here is derived from an EMBL/GenBank/DDBJ whole genome shotgun (WGS) entry which is preliminary data.</text>
</comment>
<feature type="region of interest" description="Disordered" evidence="7">
    <location>
        <begin position="1"/>
        <end position="49"/>
    </location>
</feature>
<feature type="region of interest" description="Disordered" evidence="7">
    <location>
        <begin position="213"/>
        <end position="236"/>
    </location>
</feature>
<dbReference type="FunFam" id="2.20.25.80:FF:000006">
    <property type="entry name" value="WRKY transcription factor"/>
    <property type="match status" value="1"/>
</dbReference>
<keyword evidence="5" id="KW-0804">Transcription</keyword>
<sequence>MESSPPSSAHELPLRSSDQEEDSDRSEPSSGAGAPVPPGGSSGARYKLMSPAKLPISRSSGISIPPGLSPTSFLESPVLLSNVKAEASPTTGSLNMHRLLGSSSNLTAKSFSNPKIFAERKPTYFEFKPHSRSNLVPAEMNDQRSEQSAQTLGQCKSQFFGPVSLTKSDLPVSSNDLTLSSPAQEVASGAGGPTDVESNDLNRTEQTDRGIQAVQSDHKVSGPSITSEGLSDDGYNWRKYGQKHVKGSEFPRSYYKCTHPNCEVKKLFERSPDGRITEIIYKGTHDHPKPPPGRRFGASTGVPIQEERFDRFSSLNDLEKATNSSGQTCNGTEPNGTPDLCPVAEIRNCVEGAEMQPDRVHDEVDDDAEDDSLSKRRRMEAGGEDFTAVVKPIREPRVVVQTISEVDILDDGYRWRKYGQKVVRGNPNPRSYYKCTNAGCPVRKHVERASHDPKSVITTYEGKHNHDVPAARASSHDTAGPSTLSRPSASRPEGDAISLDLGVGRSSAAGQQQILCSELVEGQIQPNSSNFKVVVPRPRVVYVKVKGNNSAFNSTRDPECRLAPDQMESISCNLPKKKRCEQARLSELSNGDPSRSIIERIVQASMPEASKNHRIITRVFRVRNLSEILDRFEKHREMVKRMACLCDTSHPRNLVDGNELLLFYGTTISCCSKKKEPSESVSELCNEPNCRVCRVIGSNFDTELTRKFGIRLSRSCEVSSERATQSSRGRCVKRAVIVCRTIAGTKGGGRDLIRSVADNSSDGIIVLNPNAVLPCFVIVFN</sequence>
<evidence type="ECO:0000256" key="4">
    <source>
        <dbReference type="ARBA" id="ARBA00023125"/>
    </source>
</evidence>
<dbReference type="PROSITE" id="PS50811">
    <property type="entry name" value="WRKY"/>
    <property type="match status" value="2"/>
</dbReference>
<evidence type="ECO:0000256" key="7">
    <source>
        <dbReference type="SAM" id="MobiDB-lite"/>
    </source>
</evidence>
<reference evidence="10" key="1">
    <citation type="journal article" date="2017" name="Plant J.">
        <title>The pomegranate (Punica granatum L.) genome and the genomics of punicalagin biosynthesis.</title>
        <authorList>
            <person name="Qin G."/>
            <person name="Xu C."/>
            <person name="Ming R."/>
            <person name="Tang H."/>
            <person name="Guyot R."/>
            <person name="Kramer E.M."/>
            <person name="Hu Y."/>
            <person name="Yi X."/>
            <person name="Qi Y."/>
            <person name="Xu X."/>
            <person name="Gao Z."/>
            <person name="Pan H."/>
            <person name="Jian J."/>
            <person name="Tian Y."/>
            <person name="Yue Z."/>
            <person name="Xu Y."/>
        </authorList>
    </citation>
    <scope>NUCLEOTIDE SEQUENCE [LARGE SCALE GENOMIC DNA]</scope>
    <source>
        <strain evidence="10">cv. Dabenzi</strain>
    </source>
</reference>
<evidence type="ECO:0000256" key="5">
    <source>
        <dbReference type="ARBA" id="ARBA00023163"/>
    </source>
</evidence>
<keyword evidence="3" id="KW-0805">Transcription regulation</keyword>
<protein>
    <recommendedName>
        <fullName evidence="8">WRKY domain-containing protein</fullName>
    </recommendedName>
</protein>
<evidence type="ECO:0000313" key="9">
    <source>
        <dbReference type="EMBL" id="OWM85831.1"/>
    </source>
</evidence>
<dbReference type="PANTHER" id="PTHR31221">
    <property type="entry name" value="WRKY TRANSCRIPTION FACTOR PROTEIN 1-RELATED"/>
    <property type="match status" value="1"/>
</dbReference>
<evidence type="ECO:0000256" key="6">
    <source>
        <dbReference type="ARBA" id="ARBA00023242"/>
    </source>
</evidence>
<accession>A0A218XMW8</accession>
<keyword evidence="2" id="KW-0677">Repeat</keyword>
<keyword evidence="4" id="KW-0238">DNA-binding</keyword>
<dbReference type="InterPro" id="IPR044810">
    <property type="entry name" value="WRKY_plant"/>
</dbReference>
<dbReference type="AlphaFoldDB" id="A0A218XMW8"/>
<dbReference type="InterPro" id="IPR003657">
    <property type="entry name" value="WRKY_dom"/>
</dbReference>
<feature type="compositionally biased region" description="Polar residues" evidence="7">
    <location>
        <begin position="476"/>
        <end position="488"/>
    </location>
</feature>
<feature type="domain" description="WRKY" evidence="8">
    <location>
        <begin position="404"/>
        <end position="469"/>
    </location>
</feature>
<evidence type="ECO:0000259" key="8">
    <source>
        <dbReference type="PROSITE" id="PS50811"/>
    </source>
</evidence>
<dbReference type="SUPFAM" id="SSF56399">
    <property type="entry name" value="ADP-ribosylation"/>
    <property type="match status" value="1"/>
</dbReference>
<evidence type="ECO:0000256" key="1">
    <source>
        <dbReference type="ARBA" id="ARBA00004123"/>
    </source>
</evidence>
<feature type="region of interest" description="Disordered" evidence="7">
    <location>
        <begin position="468"/>
        <end position="497"/>
    </location>
</feature>
<evidence type="ECO:0000256" key="3">
    <source>
        <dbReference type="ARBA" id="ARBA00023015"/>
    </source>
</evidence>
<dbReference type="GO" id="GO:0003700">
    <property type="term" value="F:DNA-binding transcription factor activity"/>
    <property type="evidence" value="ECO:0007669"/>
    <property type="project" value="InterPro"/>
</dbReference>
<keyword evidence="6" id="KW-0539">Nucleus</keyword>
<dbReference type="SUPFAM" id="SSF118290">
    <property type="entry name" value="WRKY DNA-binding domain"/>
    <property type="match status" value="2"/>
</dbReference>
<feature type="region of interest" description="Disordered" evidence="7">
    <location>
        <begin position="355"/>
        <end position="382"/>
    </location>
</feature>
<dbReference type="Pfam" id="PF03106">
    <property type="entry name" value="WRKY"/>
    <property type="match status" value="2"/>
</dbReference>
<feature type="region of interest" description="Disordered" evidence="7">
    <location>
        <begin position="182"/>
        <end position="201"/>
    </location>
</feature>
<proteinExistence type="predicted"/>
<dbReference type="GO" id="GO:0005634">
    <property type="term" value="C:nucleus"/>
    <property type="evidence" value="ECO:0007669"/>
    <property type="project" value="UniProtKB-SubCell"/>
</dbReference>
<dbReference type="InterPro" id="IPR036576">
    <property type="entry name" value="WRKY_dom_sf"/>
</dbReference>
<feature type="domain" description="WRKY" evidence="8">
    <location>
        <begin position="226"/>
        <end position="290"/>
    </location>
</feature>
<dbReference type="Proteomes" id="UP000197138">
    <property type="component" value="Unassembled WGS sequence"/>
</dbReference>
<gene>
    <name evidence="9" type="ORF">CDL15_Pgr012081</name>
</gene>
<comment type="subcellular location">
    <subcellularLocation>
        <location evidence="1">Nucleus</location>
    </subcellularLocation>
</comment>
<dbReference type="GO" id="GO:0043565">
    <property type="term" value="F:sequence-specific DNA binding"/>
    <property type="evidence" value="ECO:0007669"/>
    <property type="project" value="InterPro"/>
</dbReference>
<dbReference type="Gene3D" id="2.20.25.80">
    <property type="entry name" value="WRKY domain"/>
    <property type="match status" value="2"/>
</dbReference>
<dbReference type="Gene3D" id="3.90.228.10">
    <property type="match status" value="1"/>
</dbReference>
<organism evidence="9 10">
    <name type="scientific">Punica granatum</name>
    <name type="common">Pomegranate</name>
    <dbReference type="NCBI Taxonomy" id="22663"/>
    <lineage>
        <taxon>Eukaryota</taxon>
        <taxon>Viridiplantae</taxon>
        <taxon>Streptophyta</taxon>
        <taxon>Embryophyta</taxon>
        <taxon>Tracheophyta</taxon>
        <taxon>Spermatophyta</taxon>
        <taxon>Magnoliopsida</taxon>
        <taxon>eudicotyledons</taxon>
        <taxon>Gunneridae</taxon>
        <taxon>Pentapetalae</taxon>
        <taxon>rosids</taxon>
        <taxon>malvids</taxon>
        <taxon>Myrtales</taxon>
        <taxon>Lythraceae</taxon>
        <taxon>Punica</taxon>
    </lineage>
</organism>
<dbReference type="PANTHER" id="PTHR31221:SF193">
    <property type="entry name" value="WRKY TRANSCRIPTION FACTOR PROTEIN 1-RELATED"/>
    <property type="match status" value="1"/>
</dbReference>
<name>A0A218XMW8_PUNGR</name>
<dbReference type="SMART" id="SM00774">
    <property type="entry name" value="WRKY"/>
    <property type="match status" value="2"/>
</dbReference>
<dbReference type="FunFam" id="2.20.25.80:FF:000001">
    <property type="entry name" value="WRKY transcription factor 33"/>
    <property type="match status" value="1"/>
</dbReference>